<name>A0A6N8FD36_9GAMM</name>
<comment type="caution">
    <text evidence="1">The sequence shown here is derived from an EMBL/GenBank/DDBJ whole genome shotgun (WGS) entry which is preliminary data.</text>
</comment>
<proteinExistence type="predicted"/>
<keyword evidence="2" id="KW-1185">Reference proteome</keyword>
<protein>
    <submittedName>
        <fullName evidence="1">Uncharacterized protein</fullName>
    </submittedName>
</protein>
<sequence length="237" mass="27074">MQHDKKSQALEALFVAWSNGKTLSPLEFERLNSSAEYKEKIELINALSASGRAFDESIEVPSWDRASTFSGHNSEDSRKGVFSWWPQGMSAFAMSVSLVICTMFVFDLKLQWQEGSVKLLTATEQKQQWQQEQTQKLQQQMNTLINENRAQLTLAIKQLEANQTESTVSLANYLIESGRTERQEDLEHVVSIIQKQRAEDLMFFQSEIDELQYKLKVASLRRGNAMTRDDQVAGAEE</sequence>
<accession>A0A6N8FD36</accession>
<dbReference type="RefSeq" id="WP_155696798.1">
    <property type="nucleotide sequence ID" value="NZ_WOCD01000005.1"/>
</dbReference>
<evidence type="ECO:0000313" key="2">
    <source>
        <dbReference type="Proteomes" id="UP000439994"/>
    </source>
</evidence>
<evidence type="ECO:0000313" key="1">
    <source>
        <dbReference type="EMBL" id="MUH73489.1"/>
    </source>
</evidence>
<dbReference type="OrthoDB" id="5765975at2"/>
<dbReference type="AlphaFoldDB" id="A0A6N8FD36"/>
<reference evidence="1 2" key="1">
    <citation type="submission" date="2019-11" db="EMBL/GenBank/DDBJ databases">
        <title>P. haliotis isolates from Z. marina roots.</title>
        <authorList>
            <person name="Cohen M."/>
            <person name="Jospin G."/>
            <person name="Eisen J.A."/>
            <person name="Coil D.A."/>
        </authorList>
    </citation>
    <scope>NUCLEOTIDE SEQUENCE [LARGE SCALE GENOMIC DNA]</scope>
    <source>
        <strain evidence="1 2">UCD-MCMsp1aY</strain>
    </source>
</reference>
<dbReference type="EMBL" id="WOCD01000005">
    <property type="protein sequence ID" value="MUH73489.1"/>
    <property type="molecule type" value="Genomic_DNA"/>
</dbReference>
<dbReference type="Proteomes" id="UP000439994">
    <property type="component" value="Unassembled WGS sequence"/>
</dbReference>
<organism evidence="1 2">
    <name type="scientific">Psychrosphaera haliotis</name>
    <dbReference type="NCBI Taxonomy" id="555083"/>
    <lineage>
        <taxon>Bacteria</taxon>
        <taxon>Pseudomonadati</taxon>
        <taxon>Pseudomonadota</taxon>
        <taxon>Gammaproteobacteria</taxon>
        <taxon>Alteromonadales</taxon>
        <taxon>Pseudoalteromonadaceae</taxon>
        <taxon>Psychrosphaera</taxon>
    </lineage>
</organism>
<gene>
    <name evidence="1" type="ORF">GNP35_13955</name>
</gene>